<dbReference type="KEGG" id="asoc:CB4_03656"/>
<reference evidence="1 2" key="1">
    <citation type="submission" date="2015-12" db="EMBL/GenBank/DDBJ databases">
        <title>Genome sequence of Aneurinibacillus soli.</title>
        <authorList>
            <person name="Lee J.S."/>
            <person name="Lee K.C."/>
            <person name="Kim K.K."/>
            <person name="Lee B.W."/>
        </authorList>
    </citation>
    <scope>NUCLEOTIDE SEQUENCE [LARGE SCALE GENOMIC DNA]</scope>
    <source>
        <strain evidence="1 2">CB4</strain>
    </source>
</reference>
<keyword evidence="1" id="KW-0969">Cilium</keyword>
<accession>A0A0U5B515</accession>
<protein>
    <submittedName>
        <fullName evidence="1">Flagellar capping protein</fullName>
    </submittedName>
</protein>
<organism evidence="1 2">
    <name type="scientific">Aneurinibacillus soli</name>
    <dbReference type="NCBI Taxonomy" id="1500254"/>
    <lineage>
        <taxon>Bacteria</taxon>
        <taxon>Bacillati</taxon>
        <taxon>Bacillota</taxon>
        <taxon>Bacilli</taxon>
        <taxon>Bacillales</taxon>
        <taxon>Paenibacillaceae</taxon>
        <taxon>Aneurinibacillus group</taxon>
        <taxon>Aneurinibacillus</taxon>
    </lineage>
</organism>
<dbReference type="GO" id="GO:0009288">
    <property type="term" value="C:bacterial-type flagellum"/>
    <property type="evidence" value="ECO:0007669"/>
    <property type="project" value="InterPro"/>
</dbReference>
<dbReference type="Pfam" id="PF07195">
    <property type="entry name" value="FliD_C"/>
    <property type="match status" value="1"/>
</dbReference>
<keyword evidence="2" id="KW-1185">Reference proteome</keyword>
<dbReference type="RefSeq" id="WP_096467133.1">
    <property type="nucleotide sequence ID" value="NZ_AP017312.1"/>
</dbReference>
<keyword evidence="1" id="KW-0282">Flagellum</keyword>
<gene>
    <name evidence="1" type="ORF">CB4_03656</name>
</gene>
<keyword evidence="1" id="KW-0966">Cell projection</keyword>
<name>A0A0U5B515_9BACL</name>
<sequence length="237" mass="25952">MISQIQRYTAWYNKPAAWPTAQMRRIGSSFGTTVPIINFPPKSNLSGMTRSGTAAAVEVHRSIAEAGKAAELLLDSNSDSIYSKQDHSGIHQAIGDFAAAYNTMLRTVQDEKEELPQQILHNMSCSLSIDSDVLQSIGVSVQADGTLEVDSQKFEMALTNDFARVQSMISGREGIASAVSEQVKAIEYVPASVLLPSVPSIFVPPLFDQQPSRYYHTISNMMYTQAFTSGTMLDTYL</sequence>
<proteinExistence type="predicted"/>
<dbReference type="OrthoDB" id="9034667at2"/>
<evidence type="ECO:0000313" key="2">
    <source>
        <dbReference type="Proteomes" id="UP000217696"/>
    </source>
</evidence>
<dbReference type="InterPro" id="IPR010809">
    <property type="entry name" value="FliD_C"/>
</dbReference>
<dbReference type="EMBL" id="AP017312">
    <property type="protein sequence ID" value="BAU29456.1"/>
    <property type="molecule type" value="Genomic_DNA"/>
</dbReference>
<dbReference type="Proteomes" id="UP000217696">
    <property type="component" value="Chromosome"/>
</dbReference>
<dbReference type="GO" id="GO:0007155">
    <property type="term" value="P:cell adhesion"/>
    <property type="evidence" value="ECO:0007669"/>
    <property type="project" value="InterPro"/>
</dbReference>
<dbReference type="AlphaFoldDB" id="A0A0U5B515"/>
<evidence type="ECO:0000313" key="1">
    <source>
        <dbReference type="EMBL" id="BAU29456.1"/>
    </source>
</evidence>